<organism evidence="1 2">
    <name type="scientific">Sclerotinia nivalis</name>
    <dbReference type="NCBI Taxonomy" id="352851"/>
    <lineage>
        <taxon>Eukaryota</taxon>
        <taxon>Fungi</taxon>
        <taxon>Dikarya</taxon>
        <taxon>Ascomycota</taxon>
        <taxon>Pezizomycotina</taxon>
        <taxon>Leotiomycetes</taxon>
        <taxon>Helotiales</taxon>
        <taxon>Sclerotiniaceae</taxon>
        <taxon>Sclerotinia</taxon>
    </lineage>
</organism>
<sequence length="127" mass="14610">MSAAEGTKTPAEELRAYNERNAENPRLVYKGERCPDAHLCCLSRVIWTRGDDDNIDALVIAGPDLVPEDEREQITVTERLAGQYTWHAYFVRYVNSGETQSRVCEHYVAEVDLIARDYRNRYVDQIS</sequence>
<accession>A0A9X0AS96</accession>
<comment type="caution">
    <text evidence="1">The sequence shown here is derived from an EMBL/GenBank/DDBJ whole genome shotgun (WGS) entry which is preliminary data.</text>
</comment>
<evidence type="ECO:0000313" key="2">
    <source>
        <dbReference type="Proteomes" id="UP001152300"/>
    </source>
</evidence>
<keyword evidence="2" id="KW-1185">Reference proteome</keyword>
<dbReference type="AlphaFoldDB" id="A0A9X0AS96"/>
<gene>
    <name evidence="1" type="ORF">OCU04_003607</name>
</gene>
<evidence type="ECO:0000313" key="1">
    <source>
        <dbReference type="EMBL" id="KAJ8068030.1"/>
    </source>
</evidence>
<dbReference type="Proteomes" id="UP001152300">
    <property type="component" value="Unassembled WGS sequence"/>
</dbReference>
<proteinExistence type="predicted"/>
<dbReference type="OrthoDB" id="3500748at2759"/>
<reference evidence="1" key="1">
    <citation type="submission" date="2022-11" db="EMBL/GenBank/DDBJ databases">
        <title>Genome Resource of Sclerotinia nivalis Strain SnTB1, a Plant Pathogen Isolated from American Ginseng.</title>
        <authorList>
            <person name="Fan S."/>
        </authorList>
    </citation>
    <scope>NUCLEOTIDE SEQUENCE</scope>
    <source>
        <strain evidence="1">SnTB1</strain>
    </source>
</reference>
<dbReference type="EMBL" id="JAPEIS010000003">
    <property type="protein sequence ID" value="KAJ8068030.1"/>
    <property type="molecule type" value="Genomic_DNA"/>
</dbReference>
<protein>
    <submittedName>
        <fullName evidence="1">Uncharacterized protein</fullName>
    </submittedName>
</protein>
<name>A0A9X0AS96_9HELO</name>